<feature type="chain" id="PRO_5039589378" evidence="1">
    <location>
        <begin position="25"/>
        <end position="431"/>
    </location>
</feature>
<evidence type="ECO:0000313" key="3">
    <source>
        <dbReference type="Proteomes" id="UP000885826"/>
    </source>
</evidence>
<evidence type="ECO:0000256" key="1">
    <source>
        <dbReference type="SAM" id="SignalP"/>
    </source>
</evidence>
<accession>A0A9C9EML0</accession>
<reference evidence="2" key="1">
    <citation type="journal article" date="2020" name="mSystems">
        <title>Genome- and Community-Level Interaction Insights into Carbon Utilization and Element Cycling Functions of Hydrothermarchaeota in Hydrothermal Sediment.</title>
        <authorList>
            <person name="Zhou Z."/>
            <person name="Liu Y."/>
            <person name="Xu W."/>
            <person name="Pan J."/>
            <person name="Luo Z.H."/>
            <person name="Li M."/>
        </authorList>
    </citation>
    <scope>NUCLEOTIDE SEQUENCE</scope>
    <source>
        <strain evidence="2">HyVt-388</strain>
    </source>
</reference>
<evidence type="ECO:0000313" key="2">
    <source>
        <dbReference type="EMBL" id="HEC78770.1"/>
    </source>
</evidence>
<dbReference type="Pfam" id="PF13181">
    <property type="entry name" value="TPR_8"/>
    <property type="match status" value="2"/>
</dbReference>
<dbReference type="SMART" id="SM00028">
    <property type="entry name" value="TPR"/>
    <property type="match status" value="5"/>
</dbReference>
<dbReference type="Gene3D" id="1.25.40.10">
    <property type="entry name" value="Tetratricopeptide repeat domain"/>
    <property type="match status" value="4"/>
</dbReference>
<dbReference type="InterPro" id="IPR019734">
    <property type="entry name" value="TPR_rpt"/>
</dbReference>
<dbReference type="PANTHER" id="PTHR12558">
    <property type="entry name" value="CELL DIVISION CYCLE 16,23,27"/>
    <property type="match status" value="1"/>
</dbReference>
<name>A0A9C9EML0_UNCW3</name>
<dbReference type="SUPFAM" id="SSF48452">
    <property type="entry name" value="TPR-like"/>
    <property type="match status" value="1"/>
</dbReference>
<sequence>MKKIMILSVGLLCSCAYFNTFYNAQNYYRQGMKLVVNDTLKVDSEFFDKTIEKATAVIVKYPDSRYVDDALFMMGASYYYKGDYSRALEKLDFLCLNYPGSKFYDDALYYKGLAYYKQRKYGPAIIALQEAAGSKHYRIKAMIALSYVYFQQKDYASLAETIQKLLKERLDTKEKRWLLQLMGDAQYAQKLYTDALATFNELLSLVRLPEEQKKLKLKIAEIYLQMGEFSRCKDFLEGEHNPEFRSILGDLYTKLGNIKEAKEIYLEVAISTLNPDFAAQAFYKLAELYRNEDSLETAIAYYDSSMNRSVTGTYGVKAKKMADILRRLNTLTSETEKPDRSQFLLAEIYFVDLGEPEKAVVEYEKVYTDFPESKWAPKALYAHFWIARNIFKNDSLADLTASRILSRYPGSTYALSVKKVLEKKNGEELDE</sequence>
<feature type="signal peptide" evidence="1">
    <location>
        <begin position="1"/>
        <end position="24"/>
    </location>
</feature>
<keyword evidence="1" id="KW-0732">Signal</keyword>
<dbReference type="Pfam" id="PF13174">
    <property type="entry name" value="TPR_6"/>
    <property type="match status" value="1"/>
</dbReference>
<protein>
    <submittedName>
        <fullName evidence="2">Tetratricopeptide repeat protein</fullName>
    </submittedName>
</protein>
<gene>
    <name evidence="2" type="ORF">ENI34_06470</name>
</gene>
<proteinExistence type="predicted"/>
<dbReference type="AlphaFoldDB" id="A0A9C9EML0"/>
<dbReference type="EMBL" id="DRIG01000068">
    <property type="protein sequence ID" value="HEC78770.1"/>
    <property type="molecule type" value="Genomic_DNA"/>
</dbReference>
<dbReference type="InterPro" id="IPR011990">
    <property type="entry name" value="TPR-like_helical_dom_sf"/>
</dbReference>
<dbReference type="PROSITE" id="PS51257">
    <property type="entry name" value="PROKAR_LIPOPROTEIN"/>
    <property type="match status" value="1"/>
</dbReference>
<dbReference type="PANTHER" id="PTHR12558:SF13">
    <property type="entry name" value="CELL DIVISION CYCLE PROTEIN 27 HOMOLOG"/>
    <property type="match status" value="1"/>
</dbReference>
<dbReference type="Proteomes" id="UP000885826">
    <property type="component" value="Unassembled WGS sequence"/>
</dbReference>
<dbReference type="Pfam" id="PF13432">
    <property type="entry name" value="TPR_16"/>
    <property type="match status" value="1"/>
</dbReference>
<organism evidence="2 3">
    <name type="scientific">candidate division WOR-3 bacterium</name>
    <dbReference type="NCBI Taxonomy" id="2052148"/>
    <lineage>
        <taxon>Bacteria</taxon>
        <taxon>Bacteria division WOR-3</taxon>
    </lineage>
</organism>
<comment type="caution">
    <text evidence="2">The sequence shown here is derived from an EMBL/GenBank/DDBJ whole genome shotgun (WGS) entry which is preliminary data.</text>
</comment>